<keyword evidence="1 3" id="KW-0560">Oxidoreductase</keyword>
<dbReference type="Gene3D" id="3.50.50.60">
    <property type="entry name" value="FAD/NAD(P)-binding domain"/>
    <property type="match status" value="1"/>
</dbReference>
<dbReference type="SUPFAM" id="SSF51905">
    <property type="entry name" value="FAD/NAD(P)-binding domain"/>
    <property type="match status" value="1"/>
</dbReference>
<dbReference type="EC" id="1.5.3.1" evidence="3"/>
<keyword evidence="4" id="KW-1185">Reference proteome</keyword>
<comment type="caution">
    <text evidence="3">The sequence shown here is derived from an EMBL/GenBank/DDBJ whole genome shotgun (WGS) entry which is preliminary data.</text>
</comment>
<dbReference type="PANTHER" id="PTHR13847:SF287">
    <property type="entry name" value="FAD-DEPENDENT OXIDOREDUCTASE DOMAIN-CONTAINING PROTEIN 1"/>
    <property type="match status" value="1"/>
</dbReference>
<name>A0ABR6BQ43_9PSEU</name>
<accession>A0ABR6BQ43</accession>
<dbReference type="SUPFAM" id="SSF54373">
    <property type="entry name" value="FAD-linked reductases, C-terminal domain"/>
    <property type="match status" value="1"/>
</dbReference>
<dbReference type="InterPro" id="IPR006076">
    <property type="entry name" value="FAD-dep_OxRdtase"/>
</dbReference>
<proteinExistence type="predicted"/>
<dbReference type="Gene3D" id="3.30.9.10">
    <property type="entry name" value="D-Amino Acid Oxidase, subunit A, domain 2"/>
    <property type="match status" value="1"/>
</dbReference>
<reference evidence="3 4" key="1">
    <citation type="submission" date="2020-08" db="EMBL/GenBank/DDBJ databases">
        <title>Genomic Encyclopedia of Archaeal and Bacterial Type Strains, Phase II (KMG-II): from individual species to whole genera.</title>
        <authorList>
            <person name="Goeker M."/>
        </authorList>
    </citation>
    <scope>NUCLEOTIDE SEQUENCE [LARGE SCALE GENOMIC DNA]</scope>
    <source>
        <strain evidence="3 4">DSM 43850</strain>
    </source>
</reference>
<dbReference type="InterPro" id="IPR036188">
    <property type="entry name" value="FAD/NAD-bd_sf"/>
</dbReference>
<evidence type="ECO:0000313" key="4">
    <source>
        <dbReference type="Proteomes" id="UP000517916"/>
    </source>
</evidence>
<feature type="domain" description="FAD dependent oxidoreductase" evidence="2">
    <location>
        <begin position="7"/>
        <end position="350"/>
    </location>
</feature>
<evidence type="ECO:0000256" key="1">
    <source>
        <dbReference type="ARBA" id="ARBA00023002"/>
    </source>
</evidence>
<dbReference type="Pfam" id="PF01266">
    <property type="entry name" value="DAO"/>
    <property type="match status" value="1"/>
</dbReference>
<dbReference type="GO" id="GO:0008115">
    <property type="term" value="F:sarcosine oxidase activity"/>
    <property type="evidence" value="ECO:0007669"/>
    <property type="project" value="UniProtKB-EC"/>
</dbReference>
<protein>
    <submittedName>
        <fullName evidence="3">Sarcosine oxidase subunit beta</fullName>
        <ecNumber evidence="3">1.5.3.1</ecNumber>
    </submittedName>
</protein>
<sequence>MDERAEVVVIGGGVVGLSAAFHLAEAGVDVLLLERDELGAGSTCRAAGGVRAQFSDPVNIALGQRGLAAFERFGQRPGGEIDLRQNGYLFLLDDPEHVTAFERNVVLQNEMGVPSRMLTVAEARELSPLVAAEGLLAAAYSPTDGHCTPEAVVQGYARGARAHGARIRQRRAATGIEVQDGRITAVRTDQGRVMTSVVVCASGAWSAAVGEMVGIDLPVVPLRRQIVVTEPIADLPPGLPMTIDFGTTFYFHEEGRGLLVGMSDPEQEPGFLLSPDEAWLPRLAEAIARRAPALSEVGIAHRWAGLYEMSPDHNAMIGEAAAVSRFLYATGFSGHGFLQGPAVGEVLRDLVLGHRPVVDVSAMSAQRFAASTQRPELNCV</sequence>
<evidence type="ECO:0000259" key="2">
    <source>
        <dbReference type="Pfam" id="PF01266"/>
    </source>
</evidence>
<organism evidence="3 4">
    <name type="scientific">Kutzneria viridogrisea</name>
    <dbReference type="NCBI Taxonomy" id="47990"/>
    <lineage>
        <taxon>Bacteria</taxon>
        <taxon>Bacillati</taxon>
        <taxon>Actinomycetota</taxon>
        <taxon>Actinomycetes</taxon>
        <taxon>Pseudonocardiales</taxon>
        <taxon>Pseudonocardiaceae</taxon>
        <taxon>Kutzneria</taxon>
    </lineage>
</organism>
<gene>
    <name evidence="3" type="ORF">BC739_006251</name>
</gene>
<evidence type="ECO:0000313" key="3">
    <source>
        <dbReference type="EMBL" id="MBA8929033.1"/>
    </source>
</evidence>
<dbReference type="Proteomes" id="UP000517916">
    <property type="component" value="Unassembled WGS sequence"/>
</dbReference>
<dbReference type="PANTHER" id="PTHR13847">
    <property type="entry name" value="SARCOSINE DEHYDROGENASE-RELATED"/>
    <property type="match status" value="1"/>
</dbReference>
<dbReference type="RefSeq" id="WP_182839207.1">
    <property type="nucleotide sequence ID" value="NZ_BAAABQ010000022.1"/>
</dbReference>
<dbReference type="EMBL" id="JACJID010000005">
    <property type="protein sequence ID" value="MBA8929033.1"/>
    <property type="molecule type" value="Genomic_DNA"/>
</dbReference>